<dbReference type="OrthoDB" id="6770063at2759"/>
<name>A0A2B7XWD2_9EURO</name>
<accession>A0A2B7XWD2</accession>
<keyword evidence="12" id="KW-1185">Reference proteome</keyword>
<dbReference type="PROSITE" id="PS50850">
    <property type="entry name" value="MFS"/>
    <property type="match status" value="1"/>
</dbReference>
<comment type="similarity">
    <text evidence="2">Belongs to the major facilitator superfamily.</text>
</comment>
<feature type="transmembrane region" description="Helical" evidence="9">
    <location>
        <begin position="220"/>
        <end position="238"/>
    </location>
</feature>
<evidence type="ECO:0000256" key="4">
    <source>
        <dbReference type="ARBA" id="ARBA00022692"/>
    </source>
</evidence>
<feature type="transmembrane region" description="Helical" evidence="9">
    <location>
        <begin position="188"/>
        <end position="214"/>
    </location>
</feature>
<evidence type="ECO:0000259" key="10">
    <source>
        <dbReference type="PROSITE" id="PS50850"/>
    </source>
</evidence>
<evidence type="ECO:0000256" key="8">
    <source>
        <dbReference type="SAM" id="MobiDB-lite"/>
    </source>
</evidence>
<dbReference type="GO" id="GO:0022857">
    <property type="term" value="F:transmembrane transporter activity"/>
    <property type="evidence" value="ECO:0007669"/>
    <property type="project" value="InterPro"/>
</dbReference>
<dbReference type="SUPFAM" id="SSF103473">
    <property type="entry name" value="MFS general substrate transporter"/>
    <property type="match status" value="1"/>
</dbReference>
<dbReference type="Pfam" id="PF07690">
    <property type="entry name" value="MFS_1"/>
    <property type="match status" value="1"/>
</dbReference>
<feature type="transmembrane region" description="Helical" evidence="9">
    <location>
        <begin position="62"/>
        <end position="90"/>
    </location>
</feature>
<feature type="transmembrane region" description="Helical" evidence="9">
    <location>
        <begin position="350"/>
        <end position="372"/>
    </location>
</feature>
<evidence type="ECO:0000256" key="6">
    <source>
        <dbReference type="ARBA" id="ARBA00023136"/>
    </source>
</evidence>
<dbReference type="AlphaFoldDB" id="A0A2B7XWD2"/>
<reference evidence="11 12" key="1">
    <citation type="submission" date="2017-10" db="EMBL/GenBank/DDBJ databases">
        <title>Comparative genomics in systemic dimorphic fungi from Ajellomycetaceae.</title>
        <authorList>
            <person name="Munoz J.F."/>
            <person name="Mcewen J.G."/>
            <person name="Clay O.K."/>
            <person name="Cuomo C.A."/>
        </authorList>
    </citation>
    <scope>NUCLEOTIDE SEQUENCE [LARGE SCALE GENOMIC DNA]</scope>
    <source>
        <strain evidence="11 12">UAMH5409</strain>
    </source>
</reference>
<keyword evidence="4 9" id="KW-0812">Transmembrane</keyword>
<dbReference type="InterPro" id="IPR020846">
    <property type="entry name" value="MFS_dom"/>
</dbReference>
<protein>
    <recommendedName>
        <fullName evidence="10">Major facilitator superfamily (MFS) profile domain-containing protein</fullName>
    </recommendedName>
</protein>
<evidence type="ECO:0000256" key="5">
    <source>
        <dbReference type="ARBA" id="ARBA00022989"/>
    </source>
</evidence>
<feature type="transmembrane region" description="Helical" evidence="9">
    <location>
        <begin position="526"/>
        <end position="543"/>
    </location>
</feature>
<dbReference type="CDD" id="cd17502">
    <property type="entry name" value="MFS_Azr1_MDR_like"/>
    <property type="match status" value="1"/>
</dbReference>
<keyword evidence="6 9" id="KW-0472">Membrane</keyword>
<feature type="transmembrane region" description="Helical" evidence="9">
    <location>
        <begin position="284"/>
        <end position="304"/>
    </location>
</feature>
<feature type="compositionally biased region" description="Polar residues" evidence="8">
    <location>
        <begin position="1"/>
        <end position="13"/>
    </location>
</feature>
<feature type="transmembrane region" description="Helical" evidence="9">
    <location>
        <begin position="130"/>
        <end position="149"/>
    </location>
</feature>
<evidence type="ECO:0000256" key="3">
    <source>
        <dbReference type="ARBA" id="ARBA00022448"/>
    </source>
</evidence>
<keyword evidence="7" id="KW-0325">Glycoprotein</keyword>
<dbReference type="InterPro" id="IPR011701">
    <property type="entry name" value="MFS"/>
</dbReference>
<comment type="caution">
    <text evidence="11">The sequence shown here is derived from an EMBL/GenBank/DDBJ whole genome shotgun (WGS) entry which is preliminary data.</text>
</comment>
<keyword evidence="3" id="KW-0813">Transport</keyword>
<dbReference type="GO" id="GO:0005886">
    <property type="term" value="C:plasma membrane"/>
    <property type="evidence" value="ECO:0007669"/>
    <property type="project" value="TreeGrafter"/>
</dbReference>
<feature type="transmembrane region" description="Helical" evidence="9">
    <location>
        <begin position="417"/>
        <end position="436"/>
    </location>
</feature>
<feature type="region of interest" description="Disordered" evidence="8">
    <location>
        <begin position="1"/>
        <end position="51"/>
    </location>
</feature>
<evidence type="ECO:0000256" key="7">
    <source>
        <dbReference type="ARBA" id="ARBA00023180"/>
    </source>
</evidence>
<comment type="subcellular location">
    <subcellularLocation>
        <location evidence="1">Membrane</location>
        <topology evidence="1">Multi-pass membrane protein</topology>
    </subcellularLocation>
</comment>
<feature type="transmembrane region" description="Helical" evidence="9">
    <location>
        <begin position="384"/>
        <end position="405"/>
    </location>
</feature>
<dbReference type="PRINTS" id="PR01036">
    <property type="entry name" value="TCRTETB"/>
</dbReference>
<evidence type="ECO:0000256" key="2">
    <source>
        <dbReference type="ARBA" id="ARBA00008335"/>
    </source>
</evidence>
<dbReference type="PANTHER" id="PTHR23501:SF187">
    <property type="entry name" value="MAJOR FACILITATOR SUPERFAMILY (MFS) PROFILE DOMAIN-CONTAINING PROTEIN"/>
    <property type="match status" value="1"/>
</dbReference>
<proteinExistence type="inferred from homology"/>
<feature type="transmembrane region" description="Helical" evidence="9">
    <location>
        <begin position="448"/>
        <end position="474"/>
    </location>
</feature>
<evidence type="ECO:0000256" key="1">
    <source>
        <dbReference type="ARBA" id="ARBA00004141"/>
    </source>
</evidence>
<evidence type="ECO:0000313" key="11">
    <source>
        <dbReference type="EMBL" id="PGH13506.1"/>
    </source>
</evidence>
<feature type="transmembrane region" description="Helical" evidence="9">
    <location>
        <begin position="259"/>
        <end position="278"/>
    </location>
</feature>
<feature type="transmembrane region" description="Helical" evidence="9">
    <location>
        <begin position="155"/>
        <end position="176"/>
    </location>
</feature>
<dbReference type="EMBL" id="PDNB01000045">
    <property type="protein sequence ID" value="PGH13506.1"/>
    <property type="molecule type" value="Genomic_DNA"/>
</dbReference>
<organism evidence="11 12">
    <name type="scientific">Helicocarpus griseus UAMH5409</name>
    <dbReference type="NCBI Taxonomy" id="1447875"/>
    <lineage>
        <taxon>Eukaryota</taxon>
        <taxon>Fungi</taxon>
        <taxon>Dikarya</taxon>
        <taxon>Ascomycota</taxon>
        <taxon>Pezizomycotina</taxon>
        <taxon>Eurotiomycetes</taxon>
        <taxon>Eurotiomycetidae</taxon>
        <taxon>Onygenales</taxon>
        <taxon>Ajellomycetaceae</taxon>
        <taxon>Helicocarpus</taxon>
    </lineage>
</organism>
<evidence type="ECO:0000313" key="12">
    <source>
        <dbReference type="Proteomes" id="UP000223968"/>
    </source>
</evidence>
<evidence type="ECO:0000256" key="9">
    <source>
        <dbReference type="SAM" id="Phobius"/>
    </source>
</evidence>
<gene>
    <name evidence="11" type="ORF">AJ79_03636</name>
</gene>
<feature type="domain" description="Major facilitator superfamily (MFS) profile" evidence="10">
    <location>
        <begin position="65"/>
        <end position="547"/>
    </location>
</feature>
<dbReference type="Proteomes" id="UP000223968">
    <property type="component" value="Unassembled WGS sequence"/>
</dbReference>
<dbReference type="InterPro" id="IPR036259">
    <property type="entry name" value="MFS_trans_sf"/>
</dbReference>
<dbReference type="PANTHER" id="PTHR23501">
    <property type="entry name" value="MAJOR FACILITATOR SUPERFAMILY"/>
    <property type="match status" value="1"/>
</dbReference>
<keyword evidence="5 9" id="KW-1133">Transmembrane helix</keyword>
<sequence>MTTTTPSENSQLPDQRESELTPSSDGDLEKGSPKGSSELEAAASPAESTRPGAKAGLTLKQFWIVMLGLNVGMFLTALDFNIIATAVPIISSEFQSYQNSSWLGTAYLVSFALVLPIYGKLSDVFGRRNLFVVATFIFILGSGLCGGAKDIDMLIASRVVQGLGGGGIYGLVNVIVTDLVPLQHAGKYISFTGLVWAIADVAGPLLGGAFSQYATWRWCFYINLCISPISLAITLLVLKLPEPKTNMAEKSKGYDYGGTLALVGGTTMILLGISWGGVNFAWKSGQVIGTLIGGVVLLVVFVIVEHFVKDPLLPPSFLRRRAIVAMFFAEFFYGANLLGMMYYVPQFFQLVFGDSAVISGVGLLPLMLGLAVGNPIAGFITSKWGISLANAWVGAALEVLASGLITRWNAGTSRTEAVIELIILGVGQGAAMEGLLISSQAAVTPMLIGAITGLVIFMQTVGDIFGIAIFAALYQNQLRSTLGKLDLSQMQISSILHDITGIRTAYSGQLKTDIISSYADSLKTGWWLMFACAAALLISSAFGKQHKFTS</sequence>
<feature type="transmembrane region" description="Helical" evidence="9">
    <location>
        <begin position="324"/>
        <end position="344"/>
    </location>
</feature>
<dbReference type="Gene3D" id="1.20.1250.20">
    <property type="entry name" value="MFS general substrate transporter like domains"/>
    <property type="match status" value="1"/>
</dbReference>
<feature type="transmembrane region" description="Helical" evidence="9">
    <location>
        <begin position="102"/>
        <end position="118"/>
    </location>
</feature>
<feature type="compositionally biased region" description="Low complexity" evidence="8">
    <location>
        <begin position="36"/>
        <end position="48"/>
    </location>
</feature>